<evidence type="ECO:0000313" key="4">
    <source>
        <dbReference type="Proteomes" id="UP000321571"/>
    </source>
</evidence>
<dbReference type="InterPro" id="IPR046672">
    <property type="entry name" value="DUF6542"/>
</dbReference>
<dbReference type="Pfam" id="PF20177">
    <property type="entry name" value="DUF6542"/>
    <property type="match status" value="1"/>
</dbReference>
<gene>
    <name evidence="3" type="ORF">FHP06_08690</name>
</gene>
<reference evidence="3 4" key="1">
    <citation type="submission" date="2019-06" db="EMBL/GenBank/DDBJ databases">
        <title>Aeromicrobium sp. nov., isolated from a maize field.</title>
        <authorList>
            <person name="Lin S.-Y."/>
            <person name="Tsai C.-F."/>
            <person name="Young C.-C."/>
        </authorList>
    </citation>
    <scope>NUCLEOTIDE SEQUENCE [LARGE SCALE GENOMIC DNA]</scope>
    <source>
        <strain evidence="3 4">CC-CFT486</strain>
    </source>
</reference>
<keyword evidence="1" id="KW-0472">Membrane</keyword>
<dbReference type="EMBL" id="VDUX01000003">
    <property type="protein sequence ID" value="TXL61491.1"/>
    <property type="molecule type" value="Genomic_DNA"/>
</dbReference>
<feature type="transmembrane region" description="Helical" evidence="1">
    <location>
        <begin position="43"/>
        <end position="60"/>
    </location>
</feature>
<feature type="domain" description="DUF6542" evidence="2">
    <location>
        <begin position="17"/>
        <end position="138"/>
    </location>
</feature>
<protein>
    <recommendedName>
        <fullName evidence="2">DUF6542 domain-containing protein</fullName>
    </recommendedName>
</protein>
<keyword evidence="1" id="KW-0812">Transmembrane</keyword>
<keyword evidence="1" id="KW-1133">Transmembrane helix</keyword>
<feature type="transmembrane region" description="Helical" evidence="1">
    <location>
        <begin position="115"/>
        <end position="135"/>
    </location>
</feature>
<comment type="caution">
    <text evidence="3">The sequence shown here is derived from an EMBL/GenBank/DDBJ whole genome shotgun (WGS) entry which is preliminary data.</text>
</comment>
<dbReference type="Proteomes" id="UP000321571">
    <property type="component" value="Unassembled WGS sequence"/>
</dbReference>
<evidence type="ECO:0000259" key="2">
    <source>
        <dbReference type="Pfam" id="PF20177"/>
    </source>
</evidence>
<organism evidence="3 4">
    <name type="scientific">Aeromicrobium terrae</name>
    <dbReference type="NCBI Taxonomy" id="2498846"/>
    <lineage>
        <taxon>Bacteria</taxon>
        <taxon>Bacillati</taxon>
        <taxon>Actinomycetota</taxon>
        <taxon>Actinomycetes</taxon>
        <taxon>Propionibacteriales</taxon>
        <taxon>Nocardioidaceae</taxon>
        <taxon>Aeromicrobium</taxon>
    </lineage>
</organism>
<evidence type="ECO:0000313" key="3">
    <source>
        <dbReference type="EMBL" id="TXL61491.1"/>
    </source>
</evidence>
<accession>A0A5C8NL15</accession>
<dbReference type="RefSeq" id="WP_147685812.1">
    <property type="nucleotide sequence ID" value="NZ_VDUX01000003.1"/>
</dbReference>
<sequence>MSSATAPSPAGLAGRDLTARGAVTMACATLGVVTVLDLLDGRLGIVFSIGFVLAAVTAPVSVESRGLLPTGVLPPVLLVGALMLVAVVNSDALVVDGLSPDVGAFGRLVASVVDHGIVLVVGHGLALAAIVARIVTAER</sequence>
<feature type="transmembrane region" description="Helical" evidence="1">
    <location>
        <begin position="72"/>
        <end position="95"/>
    </location>
</feature>
<dbReference type="AlphaFoldDB" id="A0A5C8NL15"/>
<name>A0A5C8NL15_9ACTN</name>
<evidence type="ECO:0000256" key="1">
    <source>
        <dbReference type="SAM" id="Phobius"/>
    </source>
</evidence>
<keyword evidence="4" id="KW-1185">Reference proteome</keyword>
<proteinExistence type="predicted"/>
<dbReference type="OrthoDB" id="3747548at2"/>